<dbReference type="RefSeq" id="WP_144236555.1">
    <property type="nucleotide sequence ID" value="NZ_VJWA01000001.1"/>
</dbReference>
<comment type="caution">
    <text evidence="1">The sequence shown here is derived from an EMBL/GenBank/DDBJ whole genome shotgun (WGS) entry which is preliminary data.</text>
</comment>
<sequence length="75" mass="7747">MRNLFLLAGTALGLAACAPSPLYVGQPYKRGTPGEVPRDGTGEPLWDAIQPAPPTAAPRVMPPAPGIPITPVSPY</sequence>
<evidence type="ECO:0008006" key="3">
    <source>
        <dbReference type="Google" id="ProtNLM"/>
    </source>
</evidence>
<dbReference type="AlphaFoldDB" id="A0A552UI43"/>
<evidence type="ECO:0000313" key="1">
    <source>
        <dbReference type="EMBL" id="TRW17861.1"/>
    </source>
</evidence>
<dbReference type="PROSITE" id="PS51257">
    <property type="entry name" value="PROKAR_LIPOPROTEIN"/>
    <property type="match status" value="1"/>
</dbReference>
<proteinExistence type="predicted"/>
<organism evidence="1 2">
    <name type="scientific">Glacieibacterium frigidum</name>
    <dbReference type="NCBI Taxonomy" id="2593303"/>
    <lineage>
        <taxon>Bacteria</taxon>
        <taxon>Pseudomonadati</taxon>
        <taxon>Pseudomonadota</taxon>
        <taxon>Alphaproteobacteria</taxon>
        <taxon>Sphingomonadales</taxon>
        <taxon>Sphingosinicellaceae</taxon>
        <taxon>Glacieibacterium</taxon>
    </lineage>
</organism>
<dbReference type="EMBL" id="VJWA01000001">
    <property type="protein sequence ID" value="TRW17861.1"/>
    <property type="molecule type" value="Genomic_DNA"/>
</dbReference>
<evidence type="ECO:0000313" key="2">
    <source>
        <dbReference type="Proteomes" id="UP000317894"/>
    </source>
</evidence>
<name>A0A552UI43_9SPHN</name>
<accession>A0A552UI43</accession>
<protein>
    <recommendedName>
        <fullName evidence="3">Lipoprotein</fullName>
    </recommendedName>
</protein>
<keyword evidence="2" id="KW-1185">Reference proteome</keyword>
<gene>
    <name evidence="1" type="ORF">FMM06_06955</name>
</gene>
<reference evidence="1 2" key="1">
    <citation type="submission" date="2019-07" db="EMBL/GenBank/DDBJ databases">
        <title>Novel species isolated from glacier.</title>
        <authorList>
            <person name="Liu Q."/>
            <person name="Xin Y.-H."/>
        </authorList>
    </citation>
    <scope>NUCLEOTIDE SEQUENCE [LARGE SCALE GENOMIC DNA]</scope>
    <source>
        <strain evidence="1 2">LB1R16</strain>
    </source>
</reference>
<dbReference type="OrthoDB" id="9986557at2"/>
<dbReference type="Proteomes" id="UP000317894">
    <property type="component" value="Unassembled WGS sequence"/>
</dbReference>